<evidence type="ECO:0000313" key="3">
    <source>
        <dbReference type="EMBL" id="CAF4076421.1"/>
    </source>
</evidence>
<gene>
    <name evidence="2" type="ORF">GPM918_LOCUS36011</name>
    <name evidence="1" type="ORF">OVA965_LOCUS27180</name>
    <name evidence="4" type="ORF">SRO942_LOCUS36740</name>
    <name evidence="3" type="ORF">TMI583_LOCUS27924</name>
</gene>
<name>A0A815S9L9_9BILA</name>
<dbReference type="AlphaFoldDB" id="A0A815S9L9"/>
<dbReference type="EMBL" id="CAJNOK010017809">
    <property type="protein sequence ID" value="CAF1270911.1"/>
    <property type="molecule type" value="Genomic_DNA"/>
</dbReference>
<dbReference type="Proteomes" id="UP000681722">
    <property type="component" value="Unassembled WGS sequence"/>
</dbReference>
<dbReference type="EMBL" id="CAJOBA010039368">
    <property type="protein sequence ID" value="CAF4076421.1"/>
    <property type="molecule type" value="Genomic_DNA"/>
</dbReference>
<organism evidence="2 5">
    <name type="scientific">Didymodactylos carnosus</name>
    <dbReference type="NCBI Taxonomy" id="1234261"/>
    <lineage>
        <taxon>Eukaryota</taxon>
        <taxon>Metazoa</taxon>
        <taxon>Spiralia</taxon>
        <taxon>Gnathifera</taxon>
        <taxon>Rotifera</taxon>
        <taxon>Eurotatoria</taxon>
        <taxon>Bdelloidea</taxon>
        <taxon>Philodinida</taxon>
        <taxon>Philodinidae</taxon>
        <taxon>Didymodactylos</taxon>
    </lineage>
</organism>
<sequence length="200" mass="22578">MSSKTVTNDQDDKDTSEVAAVKSTILRYLVNRYSFLTYEFNDQGQDTAMLLNSSAFDDGGIYTYENSFSTPSIHFTLVFKEKLSVDSDTLDSVKQKFKSITFDQLPLPEEGGYAITLPSDWLLTVKTRSLHNTDDAITNVITIESFDNNEGQGRLRMMVFTRQFTIFGRKIVESETSDIQLTSHGQVQGIVRIDLLIKSD</sequence>
<reference evidence="2" key="1">
    <citation type="submission" date="2021-02" db="EMBL/GenBank/DDBJ databases">
        <authorList>
            <person name="Nowell W R."/>
        </authorList>
    </citation>
    <scope>NUCLEOTIDE SEQUENCE</scope>
</reference>
<accession>A0A815S9L9</accession>
<keyword evidence="5" id="KW-1185">Reference proteome</keyword>
<dbReference type="Proteomes" id="UP000677228">
    <property type="component" value="Unassembled WGS sequence"/>
</dbReference>
<dbReference type="Proteomes" id="UP000682733">
    <property type="component" value="Unassembled WGS sequence"/>
</dbReference>
<comment type="caution">
    <text evidence="2">The sequence shown here is derived from an EMBL/GenBank/DDBJ whole genome shotgun (WGS) entry which is preliminary data.</text>
</comment>
<evidence type="ECO:0000313" key="5">
    <source>
        <dbReference type="Proteomes" id="UP000663829"/>
    </source>
</evidence>
<dbReference type="Proteomes" id="UP000663829">
    <property type="component" value="Unassembled WGS sequence"/>
</dbReference>
<evidence type="ECO:0000313" key="2">
    <source>
        <dbReference type="EMBL" id="CAF1485245.1"/>
    </source>
</evidence>
<dbReference type="EMBL" id="CAJOBC010086875">
    <property type="protein sequence ID" value="CAF4349473.1"/>
    <property type="molecule type" value="Genomic_DNA"/>
</dbReference>
<dbReference type="EMBL" id="CAJNOQ010021385">
    <property type="protein sequence ID" value="CAF1485245.1"/>
    <property type="molecule type" value="Genomic_DNA"/>
</dbReference>
<proteinExistence type="predicted"/>
<evidence type="ECO:0000313" key="1">
    <source>
        <dbReference type="EMBL" id="CAF1270911.1"/>
    </source>
</evidence>
<evidence type="ECO:0000313" key="4">
    <source>
        <dbReference type="EMBL" id="CAF4349473.1"/>
    </source>
</evidence>
<protein>
    <submittedName>
        <fullName evidence="2">Uncharacterized protein</fullName>
    </submittedName>
</protein>